<dbReference type="SUPFAM" id="SSF55874">
    <property type="entry name" value="ATPase domain of HSP90 chaperone/DNA topoisomerase II/histidine kinase"/>
    <property type="match status" value="1"/>
</dbReference>
<accession>A0A318TG31</accession>
<gene>
    <name evidence="1" type="ORF">BJ095_13141</name>
</gene>
<dbReference type="RefSeq" id="WP_215534994.1">
    <property type="nucleotide sequence ID" value="NZ_QJTJ01000031.1"/>
</dbReference>
<comment type="caution">
    <text evidence="1">The sequence shown here is derived from an EMBL/GenBank/DDBJ whole genome shotgun (WGS) entry which is preliminary data.</text>
</comment>
<name>A0A318TG31_9BACL</name>
<dbReference type="InterPro" id="IPR036890">
    <property type="entry name" value="HATPase_C_sf"/>
</dbReference>
<dbReference type="AlphaFoldDB" id="A0A318TG31"/>
<dbReference type="Gene3D" id="3.30.565.10">
    <property type="entry name" value="Histidine kinase-like ATPase, C-terminal domain"/>
    <property type="match status" value="1"/>
</dbReference>
<organism evidence="1 2">
    <name type="scientific">Ureibacillus chungkukjangi</name>
    <dbReference type="NCBI Taxonomy" id="1202712"/>
    <lineage>
        <taxon>Bacteria</taxon>
        <taxon>Bacillati</taxon>
        <taxon>Bacillota</taxon>
        <taxon>Bacilli</taxon>
        <taxon>Bacillales</taxon>
        <taxon>Caryophanaceae</taxon>
        <taxon>Ureibacillus</taxon>
    </lineage>
</organism>
<feature type="non-terminal residue" evidence="1">
    <location>
        <position position="1"/>
    </location>
</feature>
<keyword evidence="2" id="KW-1185">Reference proteome</keyword>
<evidence type="ECO:0000313" key="2">
    <source>
        <dbReference type="Proteomes" id="UP000247416"/>
    </source>
</evidence>
<reference evidence="1 2" key="1">
    <citation type="submission" date="2018-06" db="EMBL/GenBank/DDBJ databases">
        <title>Genomic Encyclopedia of Archaeal and Bacterial Type Strains, Phase II (KMG-II): from individual species to whole genera.</title>
        <authorList>
            <person name="Goeker M."/>
        </authorList>
    </citation>
    <scope>NUCLEOTIDE SEQUENCE [LARGE SCALE GENOMIC DNA]</scope>
    <source>
        <strain evidence="1 2">KACC 16626</strain>
    </source>
</reference>
<dbReference type="EMBL" id="QJTJ01000031">
    <property type="protein sequence ID" value="PYF03473.1"/>
    <property type="molecule type" value="Genomic_DNA"/>
</dbReference>
<protein>
    <submittedName>
        <fullName evidence="1">Uncharacterized protein</fullName>
    </submittedName>
</protein>
<evidence type="ECO:0000313" key="1">
    <source>
        <dbReference type="EMBL" id="PYF03473.1"/>
    </source>
</evidence>
<sequence>RIIKTKMNTQMKAGKLVYFSLHSSALLSCKTQVLSLSKQIVNELGGSLTVTSIKDVGSTFKIKLKIN</sequence>
<dbReference type="Proteomes" id="UP000247416">
    <property type="component" value="Unassembled WGS sequence"/>
</dbReference>
<proteinExistence type="predicted"/>